<proteinExistence type="predicted"/>
<evidence type="ECO:0000313" key="2">
    <source>
        <dbReference type="Proteomes" id="UP000823201"/>
    </source>
</evidence>
<sequence length="33" mass="3505">MLKKGYPAAGAVVLFVENRRLAIKGELAVESSS</sequence>
<gene>
    <name evidence="1" type="ORF">JOC27_002355</name>
</gene>
<comment type="caution">
    <text evidence="1">The sequence shown here is derived from an EMBL/GenBank/DDBJ whole genome shotgun (WGS) entry which is preliminary data.</text>
</comment>
<keyword evidence="2" id="KW-1185">Reference proteome</keyword>
<accession>A0ABS2QAR7</accession>
<protein>
    <submittedName>
        <fullName evidence="1">Uncharacterized protein</fullName>
    </submittedName>
</protein>
<organism evidence="1 2">
    <name type="scientific">Sporolactobacillus spathodeae</name>
    <dbReference type="NCBI Taxonomy" id="1465502"/>
    <lineage>
        <taxon>Bacteria</taxon>
        <taxon>Bacillati</taxon>
        <taxon>Bacillota</taxon>
        <taxon>Bacilli</taxon>
        <taxon>Bacillales</taxon>
        <taxon>Sporolactobacillaceae</taxon>
        <taxon>Sporolactobacillus</taxon>
    </lineage>
</organism>
<reference evidence="1 2" key="1">
    <citation type="submission" date="2021-01" db="EMBL/GenBank/DDBJ databases">
        <title>Genomic Encyclopedia of Type Strains, Phase IV (KMG-IV): sequencing the most valuable type-strain genomes for metagenomic binning, comparative biology and taxonomic classification.</title>
        <authorList>
            <person name="Goeker M."/>
        </authorList>
    </citation>
    <scope>NUCLEOTIDE SEQUENCE [LARGE SCALE GENOMIC DNA]</scope>
    <source>
        <strain evidence="1 2">DSM 100968</strain>
    </source>
</reference>
<evidence type="ECO:0000313" key="1">
    <source>
        <dbReference type="EMBL" id="MBM7658892.1"/>
    </source>
</evidence>
<dbReference type="EMBL" id="JAFBEV010000026">
    <property type="protein sequence ID" value="MBM7658892.1"/>
    <property type="molecule type" value="Genomic_DNA"/>
</dbReference>
<dbReference type="Proteomes" id="UP000823201">
    <property type="component" value="Unassembled WGS sequence"/>
</dbReference>
<name>A0ABS2QAR7_9BACL</name>